<dbReference type="GO" id="GO:0016747">
    <property type="term" value="F:acyltransferase activity, transferring groups other than amino-acyl groups"/>
    <property type="evidence" value="ECO:0007669"/>
    <property type="project" value="InterPro"/>
</dbReference>
<keyword evidence="8" id="KW-0012">Acyltransferase</keyword>
<sequence length="157" mass="17555">MNKKVPIEISARHIHLCQKDLETLFGRGYQLKKIRKLSQADDFAARETLDIKIGSKIIKRLRIVGPVRKETQIELSITDAVGLGINLPLRLSGNIKGTPGATLIKSKKKLKIKRGVIIAQRHLHCNPKEAKKLKLKNGMSVSIKIKGARALTFHNIK</sequence>
<comment type="caution">
    <text evidence="12">The sequence shown here is derived from an EMBL/GenBank/DDBJ whole genome shotgun (WGS) entry which is preliminary data.</text>
</comment>
<evidence type="ECO:0000256" key="7">
    <source>
        <dbReference type="ARBA" id="ARBA00022833"/>
    </source>
</evidence>
<accession>A0A2H0D2L4</accession>
<evidence type="ECO:0000256" key="8">
    <source>
        <dbReference type="ARBA" id="ARBA00023315"/>
    </source>
</evidence>
<comment type="similarity">
    <text evidence="2">Belongs to the PduL family.</text>
</comment>
<dbReference type="InterPro" id="IPR008300">
    <property type="entry name" value="PTAC"/>
</dbReference>
<keyword evidence="6" id="KW-0479">Metal-binding</keyword>
<feature type="non-terminal residue" evidence="12">
    <location>
        <position position="157"/>
    </location>
</feature>
<dbReference type="GO" id="GO:0046872">
    <property type="term" value="F:metal ion binding"/>
    <property type="evidence" value="ECO:0007669"/>
    <property type="project" value="UniProtKB-KW"/>
</dbReference>
<dbReference type="EMBL" id="PCTN01000036">
    <property type="protein sequence ID" value="PIP75948.1"/>
    <property type="molecule type" value="Genomic_DNA"/>
</dbReference>
<organism evidence="12 13">
    <name type="scientific">Candidatus Kuenenbacteria bacterium CG22_combo_CG10-13_8_21_14_all_39_9</name>
    <dbReference type="NCBI Taxonomy" id="1974621"/>
    <lineage>
        <taxon>Bacteria</taxon>
        <taxon>Candidatus Kueneniibacteriota</taxon>
    </lineage>
</organism>
<evidence type="ECO:0000256" key="6">
    <source>
        <dbReference type="ARBA" id="ARBA00022723"/>
    </source>
</evidence>
<evidence type="ECO:0000256" key="10">
    <source>
        <dbReference type="ARBA" id="ARBA00030939"/>
    </source>
</evidence>
<dbReference type="PANTHER" id="PTHR39453:SF1">
    <property type="entry name" value="PHOSPHATE PROPANOYLTRANSFERASE"/>
    <property type="match status" value="1"/>
</dbReference>
<dbReference type="Pfam" id="PF06130">
    <property type="entry name" value="PTAC"/>
    <property type="match status" value="1"/>
</dbReference>
<gene>
    <name evidence="12" type="ORF">COW86_00855</name>
</gene>
<evidence type="ECO:0000256" key="2">
    <source>
        <dbReference type="ARBA" id="ARBA00007342"/>
    </source>
</evidence>
<protein>
    <recommendedName>
        <fullName evidence="4">Phosphate propanoyltransferase</fullName>
        <ecNumber evidence="3">2.3.1.222</ecNumber>
    </recommendedName>
    <alternativeName>
        <fullName evidence="10">Phosphate acyltransferase PduL</fullName>
    </alternativeName>
    <alternativeName>
        <fullName evidence="9">Phosphotransacylase PduL</fullName>
    </alternativeName>
    <alternativeName>
        <fullName evidence="11">Propanediol utilization protein PduL</fullName>
    </alternativeName>
</protein>
<reference evidence="12 13" key="1">
    <citation type="submission" date="2017-09" db="EMBL/GenBank/DDBJ databases">
        <title>Depth-based differentiation of microbial function through sediment-hosted aquifers and enrichment of novel symbionts in the deep terrestrial subsurface.</title>
        <authorList>
            <person name="Probst A.J."/>
            <person name="Ladd B."/>
            <person name="Jarett J.K."/>
            <person name="Geller-Mcgrath D.E."/>
            <person name="Sieber C.M."/>
            <person name="Emerson J.B."/>
            <person name="Anantharaman K."/>
            <person name="Thomas B.C."/>
            <person name="Malmstrom R."/>
            <person name="Stieglmeier M."/>
            <person name="Klingl A."/>
            <person name="Woyke T."/>
            <person name="Ryan C.M."/>
            <person name="Banfield J.F."/>
        </authorList>
    </citation>
    <scope>NUCLEOTIDE SEQUENCE [LARGE SCALE GENOMIC DNA]</scope>
    <source>
        <strain evidence="12">CG22_combo_CG10-13_8_21_14_all_39_9</strain>
    </source>
</reference>
<evidence type="ECO:0000256" key="5">
    <source>
        <dbReference type="ARBA" id="ARBA00022679"/>
    </source>
</evidence>
<dbReference type="PANTHER" id="PTHR39453">
    <property type="entry name" value="PHOSPHATE PROPANOYLTRANSFERASE"/>
    <property type="match status" value="1"/>
</dbReference>
<proteinExistence type="inferred from homology"/>
<name>A0A2H0D2L4_9BACT</name>
<evidence type="ECO:0000256" key="4">
    <source>
        <dbReference type="ARBA" id="ARBA00020837"/>
    </source>
</evidence>
<dbReference type="AlphaFoldDB" id="A0A2H0D2L4"/>
<evidence type="ECO:0000256" key="3">
    <source>
        <dbReference type="ARBA" id="ARBA00012206"/>
    </source>
</evidence>
<dbReference type="Proteomes" id="UP000230159">
    <property type="component" value="Unassembled WGS sequence"/>
</dbReference>
<dbReference type="EC" id="2.3.1.222" evidence="3"/>
<keyword evidence="7" id="KW-0862">Zinc</keyword>
<keyword evidence="5" id="KW-0808">Transferase</keyword>
<evidence type="ECO:0000313" key="12">
    <source>
        <dbReference type="EMBL" id="PIP75948.1"/>
    </source>
</evidence>
<evidence type="ECO:0000313" key="13">
    <source>
        <dbReference type="Proteomes" id="UP000230159"/>
    </source>
</evidence>
<evidence type="ECO:0000256" key="11">
    <source>
        <dbReference type="ARBA" id="ARBA00033077"/>
    </source>
</evidence>
<evidence type="ECO:0000256" key="1">
    <source>
        <dbReference type="ARBA" id="ARBA00001947"/>
    </source>
</evidence>
<evidence type="ECO:0000256" key="9">
    <source>
        <dbReference type="ARBA" id="ARBA00030044"/>
    </source>
</evidence>
<comment type="cofactor">
    <cofactor evidence="1">
        <name>Zn(2+)</name>
        <dbReference type="ChEBI" id="CHEBI:29105"/>
    </cofactor>
</comment>